<keyword evidence="3" id="KW-0620">Polyamine biosynthesis</keyword>
<dbReference type="GO" id="GO:0005829">
    <property type="term" value="C:cytosol"/>
    <property type="evidence" value="ECO:0007669"/>
    <property type="project" value="TreeGrafter"/>
</dbReference>
<evidence type="ECO:0000256" key="5">
    <source>
        <dbReference type="SAM" id="Phobius"/>
    </source>
</evidence>
<dbReference type="FunFam" id="3.40.50.150:FF:000190">
    <property type="entry name" value="Spermidine synthase"/>
    <property type="match status" value="1"/>
</dbReference>
<dbReference type="InterPro" id="IPR035246">
    <property type="entry name" value="Spermidine_synt_N"/>
</dbReference>
<dbReference type="Gene3D" id="3.40.50.150">
    <property type="entry name" value="Vaccinia Virus protein VP39"/>
    <property type="match status" value="1"/>
</dbReference>
<accession>W7ADL0</accession>
<proteinExistence type="inferred from homology"/>
<dbReference type="InterPro" id="IPR030373">
    <property type="entry name" value="PABS_CS"/>
</dbReference>
<comment type="similarity">
    <text evidence="1 4">Belongs to the spermidine/spermine synthase family.</text>
</comment>
<evidence type="ECO:0000313" key="8">
    <source>
        <dbReference type="Proteomes" id="UP000030640"/>
    </source>
</evidence>
<name>W7ADL0_9APIC</name>
<dbReference type="VEuPathDB" id="PlasmoDB:C922_02289"/>
<keyword evidence="5" id="KW-0472">Membrane</keyword>
<keyword evidence="5" id="KW-1133">Transmembrane helix</keyword>
<feature type="transmembrane region" description="Helical" evidence="5">
    <location>
        <begin position="12"/>
        <end position="28"/>
    </location>
</feature>
<dbReference type="NCBIfam" id="TIGR00417">
    <property type="entry name" value="speE"/>
    <property type="match status" value="1"/>
</dbReference>
<dbReference type="PANTHER" id="PTHR11558:SF11">
    <property type="entry name" value="SPERMIDINE SYNTHASE"/>
    <property type="match status" value="1"/>
</dbReference>
<dbReference type="SUPFAM" id="SSF53335">
    <property type="entry name" value="S-adenosyl-L-methionine-dependent methyltransferases"/>
    <property type="match status" value="1"/>
</dbReference>
<dbReference type="RefSeq" id="XP_008816110.1">
    <property type="nucleotide sequence ID" value="XM_008817888.1"/>
</dbReference>
<feature type="active site" description="Proton acceptor" evidence="3">
    <location>
        <position position="196"/>
    </location>
</feature>
<reference evidence="7 8" key="1">
    <citation type="submission" date="2013-02" db="EMBL/GenBank/DDBJ databases">
        <title>The Genome Sequence of Plasmodium inui San Antonio 1.</title>
        <authorList>
            <consortium name="The Broad Institute Genome Sequencing Platform"/>
            <consortium name="The Broad Institute Genome Sequencing Center for Infectious Disease"/>
            <person name="Neafsey D."/>
            <person name="Cheeseman I."/>
            <person name="Volkman S."/>
            <person name="Adams J."/>
            <person name="Walker B."/>
            <person name="Young S.K."/>
            <person name="Zeng Q."/>
            <person name="Gargeya S."/>
            <person name="Fitzgerald M."/>
            <person name="Haas B."/>
            <person name="Abouelleil A."/>
            <person name="Alvarado L."/>
            <person name="Arachchi H.M."/>
            <person name="Berlin A.M."/>
            <person name="Chapman S.B."/>
            <person name="Dewar J."/>
            <person name="Goldberg J."/>
            <person name="Griggs A."/>
            <person name="Gujja S."/>
            <person name="Hansen M."/>
            <person name="Howarth C."/>
            <person name="Imamovic A."/>
            <person name="Larimer J."/>
            <person name="McCowan C."/>
            <person name="Murphy C."/>
            <person name="Neiman D."/>
            <person name="Pearson M."/>
            <person name="Priest M."/>
            <person name="Roberts A."/>
            <person name="Saif S."/>
            <person name="Shea T."/>
            <person name="Sisk P."/>
            <person name="Sykes S."/>
            <person name="Wortman J."/>
            <person name="Nusbaum C."/>
            <person name="Birren B."/>
        </authorList>
    </citation>
    <scope>NUCLEOTIDE SEQUENCE [LARGE SCALE GENOMIC DNA]</scope>
    <source>
        <strain evidence="7 8">San Antonio 1</strain>
    </source>
</reference>
<feature type="domain" description="PABS" evidence="6">
    <location>
        <begin position="41"/>
        <end position="276"/>
    </location>
</feature>
<dbReference type="NCBIfam" id="NF037959">
    <property type="entry name" value="MFS_SpdSyn"/>
    <property type="match status" value="1"/>
</dbReference>
<dbReference type="InterPro" id="IPR030374">
    <property type="entry name" value="PABS"/>
</dbReference>
<dbReference type="InterPro" id="IPR037163">
    <property type="entry name" value="Spermidine_synt_N_sf"/>
</dbReference>
<dbReference type="GO" id="GO:0008295">
    <property type="term" value="P:spermidine biosynthetic process"/>
    <property type="evidence" value="ECO:0007669"/>
    <property type="project" value="TreeGrafter"/>
</dbReference>
<dbReference type="PROSITE" id="PS01330">
    <property type="entry name" value="PABS_1"/>
    <property type="match status" value="1"/>
</dbReference>
<sequence length="322" mass="36693">MDKLMNNNKVKLTVVLVGGLCSLALYHMKKKMKFSHFLFSRNWFSEFSLMWPGQAFSLEIKKIIHQAKSKYQSILVFESTTFGNVLVLDGVIQLTEKDEFAYHEMMTHVPMTVAKEPKNILIVGGGDGGIIRELCKYKSIENIDICEIDEMVIEVSKTFFKNISCGFDDKRVNVFIEDASKFLENVTNTYDIIIVDSSDPIGPAESLFNQNFYEKVYNALKPNGYCVAQCESIWIHVGTIKSMMGYARKLFKKVEYANISVPTYPCGCIGILCCSKSDTGMSKPNRRLETKEFMDLKYYSYENHSAAFKLPAFVLKDIESVQ</sequence>
<dbReference type="EMBL" id="KI965467">
    <property type="protein sequence ID" value="EUD67139.1"/>
    <property type="molecule type" value="Genomic_DNA"/>
</dbReference>
<dbReference type="OrthoDB" id="38125at2759"/>
<organism evidence="7 8">
    <name type="scientific">Plasmodium inui San Antonio 1</name>
    <dbReference type="NCBI Taxonomy" id="1237626"/>
    <lineage>
        <taxon>Eukaryota</taxon>
        <taxon>Sar</taxon>
        <taxon>Alveolata</taxon>
        <taxon>Apicomplexa</taxon>
        <taxon>Aconoidasida</taxon>
        <taxon>Haemosporida</taxon>
        <taxon>Plasmodiidae</taxon>
        <taxon>Plasmodium</taxon>
        <taxon>Plasmodium (Plasmodium)</taxon>
    </lineage>
</organism>
<evidence type="ECO:0000256" key="3">
    <source>
        <dbReference type="PROSITE-ProRule" id="PRU00354"/>
    </source>
</evidence>
<evidence type="ECO:0000256" key="1">
    <source>
        <dbReference type="ARBA" id="ARBA00007867"/>
    </source>
</evidence>
<keyword evidence="2 3" id="KW-0808">Transferase</keyword>
<dbReference type="InterPro" id="IPR001045">
    <property type="entry name" value="Spermi_synthase"/>
</dbReference>
<evidence type="ECO:0000256" key="4">
    <source>
        <dbReference type="RuleBase" id="RU003836"/>
    </source>
</evidence>
<dbReference type="GO" id="GO:0004766">
    <property type="term" value="F:spermidine synthase activity"/>
    <property type="evidence" value="ECO:0007669"/>
    <property type="project" value="TreeGrafter"/>
</dbReference>
<dbReference type="NCBIfam" id="NF002010">
    <property type="entry name" value="PRK00811.1"/>
    <property type="match status" value="1"/>
</dbReference>
<keyword evidence="8" id="KW-1185">Reference proteome</keyword>
<dbReference type="Gene3D" id="2.30.140.10">
    <property type="entry name" value="Spermidine synthase, tetramerisation domain"/>
    <property type="match status" value="1"/>
</dbReference>
<dbReference type="Proteomes" id="UP000030640">
    <property type="component" value="Unassembled WGS sequence"/>
</dbReference>
<dbReference type="FunFam" id="2.30.140.10:FF:000012">
    <property type="entry name" value="Spermidine synthase"/>
    <property type="match status" value="1"/>
</dbReference>
<evidence type="ECO:0000259" key="6">
    <source>
        <dbReference type="PROSITE" id="PS51006"/>
    </source>
</evidence>
<dbReference type="Pfam" id="PF17284">
    <property type="entry name" value="Spermine_synt_N"/>
    <property type="match status" value="1"/>
</dbReference>
<dbReference type="Pfam" id="PF01564">
    <property type="entry name" value="Spermine_synth"/>
    <property type="match status" value="1"/>
</dbReference>
<dbReference type="PANTHER" id="PTHR11558">
    <property type="entry name" value="SPERMIDINE/SPERMINE SYNTHASE"/>
    <property type="match status" value="1"/>
</dbReference>
<dbReference type="CDD" id="cd02440">
    <property type="entry name" value="AdoMet_MTases"/>
    <property type="match status" value="1"/>
</dbReference>
<protein>
    <submittedName>
        <fullName evidence="7">Spermidine synthase</fullName>
    </submittedName>
</protein>
<dbReference type="AlphaFoldDB" id="W7ADL0"/>
<evidence type="ECO:0000313" key="7">
    <source>
        <dbReference type="EMBL" id="EUD67139.1"/>
    </source>
</evidence>
<gene>
    <name evidence="7" type="ORF">C922_02289</name>
</gene>
<evidence type="ECO:0000256" key="2">
    <source>
        <dbReference type="ARBA" id="ARBA00022679"/>
    </source>
</evidence>
<dbReference type="InterPro" id="IPR029063">
    <property type="entry name" value="SAM-dependent_MTases_sf"/>
</dbReference>
<dbReference type="GeneID" id="20037563"/>
<dbReference type="PROSITE" id="PS51006">
    <property type="entry name" value="PABS_2"/>
    <property type="match status" value="1"/>
</dbReference>
<keyword evidence="5" id="KW-0812">Transmembrane</keyword>
<dbReference type="HAMAP" id="MF_00198">
    <property type="entry name" value="Spermidine_synth"/>
    <property type="match status" value="1"/>
</dbReference>